<organism evidence="1 2">
    <name type="scientific">Luteolibacter algae</name>
    <dbReference type="NCBI Taxonomy" id="454151"/>
    <lineage>
        <taxon>Bacteria</taxon>
        <taxon>Pseudomonadati</taxon>
        <taxon>Verrucomicrobiota</taxon>
        <taxon>Verrucomicrobiia</taxon>
        <taxon>Verrucomicrobiales</taxon>
        <taxon>Verrucomicrobiaceae</taxon>
        <taxon>Luteolibacter</taxon>
    </lineage>
</organism>
<comment type="caution">
    <text evidence="1">The sequence shown here is derived from an EMBL/GenBank/DDBJ whole genome shotgun (WGS) entry which is preliminary data.</text>
</comment>
<reference evidence="2" key="1">
    <citation type="journal article" date="2019" name="Int. J. Syst. Evol. Microbiol.">
        <title>The Global Catalogue of Microorganisms (GCM) 10K type strain sequencing project: providing services to taxonomists for standard genome sequencing and annotation.</title>
        <authorList>
            <consortium name="The Broad Institute Genomics Platform"/>
            <consortium name="The Broad Institute Genome Sequencing Center for Infectious Disease"/>
            <person name="Wu L."/>
            <person name="Ma J."/>
        </authorList>
    </citation>
    <scope>NUCLEOTIDE SEQUENCE [LARGE SCALE GENOMIC DNA]</scope>
    <source>
        <strain evidence="2">CGMCC 4.7106</strain>
    </source>
</reference>
<protein>
    <submittedName>
        <fullName evidence="1">Uncharacterized protein</fullName>
    </submittedName>
</protein>
<dbReference type="Proteomes" id="UP001597375">
    <property type="component" value="Unassembled WGS sequence"/>
</dbReference>
<dbReference type="EMBL" id="JBHUIT010000014">
    <property type="protein sequence ID" value="MFD2256778.1"/>
    <property type="molecule type" value="Genomic_DNA"/>
</dbReference>
<sequence length="100" mass="11637">MTHENMITEQPGEVRAAIFFVREHQWEDFVAMMTDSDSNFESWNEWKAAVDRMTLRLSSDGVTAIRVDVDLNEFQSWCKRNGTEMNGQSRARYATEAINK</sequence>
<gene>
    <name evidence="1" type="ORF">ACFSSA_08835</name>
</gene>
<proteinExistence type="predicted"/>
<accession>A0ABW5D6P4</accession>
<evidence type="ECO:0000313" key="2">
    <source>
        <dbReference type="Proteomes" id="UP001597375"/>
    </source>
</evidence>
<name>A0ABW5D6P4_9BACT</name>
<evidence type="ECO:0000313" key="1">
    <source>
        <dbReference type="EMBL" id="MFD2256778.1"/>
    </source>
</evidence>
<keyword evidence="2" id="KW-1185">Reference proteome</keyword>